<dbReference type="AlphaFoldDB" id="A0A1U8FS50"/>
<dbReference type="Gene3D" id="1.20.1280.50">
    <property type="match status" value="1"/>
</dbReference>
<reference evidence="2 3" key="2">
    <citation type="journal article" date="2017" name="Genome Biol.">
        <title>New reference genome sequences of hot pepper reveal the massive evolution of plant disease-resistance genes by retroduplication.</title>
        <authorList>
            <person name="Kim S."/>
            <person name="Park J."/>
            <person name="Yeom S.I."/>
            <person name="Kim Y.M."/>
            <person name="Seo E."/>
            <person name="Kim K.T."/>
            <person name="Kim M.S."/>
            <person name="Lee J.M."/>
            <person name="Cheong K."/>
            <person name="Shin H.S."/>
            <person name="Kim S.B."/>
            <person name="Han K."/>
            <person name="Lee J."/>
            <person name="Park M."/>
            <person name="Lee H.A."/>
            <person name="Lee H.Y."/>
            <person name="Lee Y."/>
            <person name="Oh S."/>
            <person name="Lee J.H."/>
            <person name="Choi E."/>
            <person name="Choi E."/>
            <person name="Lee S.E."/>
            <person name="Jeon J."/>
            <person name="Kim H."/>
            <person name="Choi G."/>
            <person name="Song H."/>
            <person name="Lee J."/>
            <person name="Lee S.C."/>
            <person name="Kwon J.K."/>
            <person name="Lee H.Y."/>
            <person name="Koo N."/>
            <person name="Hong Y."/>
            <person name="Kim R.W."/>
            <person name="Kang W.H."/>
            <person name="Huh J.H."/>
            <person name="Kang B.C."/>
            <person name="Yang T.J."/>
            <person name="Lee Y.H."/>
            <person name="Bennetzen J.L."/>
            <person name="Choi D."/>
        </authorList>
    </citation>
    <scope>NUCLEOTIDE SEQUENCE [LARGE SCALE GENOMIC DNA]</scope>
    <source>
        <strain evidence="3">cv. CM334</strain>
    </source>
</reference>
<dbReference type="OMA" id="DVWEIEL"/>
<dbReference type="Pfam" id="PF07734">
    <property type="entry name" value="FBA_1"/>
    <property type="match status" value="1"/>
</dbReference>
<dbReference type="InterPro" id="IPR017451">
    <property type="entry name" value="F-box-assoc_interact_dom"/>
</dbReference>
<dbReference type="KEGG" id="cann:107861168"/>
<evidence type="ECO:0000313" key="3">
    <source>
        <dbReference type="Proteomes" id="UP000222542"/>
    </source>
</evidence>
<dbReference type="CDD" id="cd22157">
    <property type="entry name" value="F-box_AtFBW1-like"/>
    <property type="match status" value="1"/>
</dbReference>
<dbReference type="GO" id="GO:0031146">
    <property type="term" value="P:SCF-dependent proteasomal ubiquitin-dependent protein catabolic process"/>
    <property type="evidence" value="ECO:0000318"/>
    <property type="project" value="GO_Central"/>
</dbReference>
<dbReference type="InterPro" id="IPR036047">
    <property type="entry name" value="F-box-like_dom_sf"/>
</dbReference>
<sequence length="360" mass="40927">MKNATGIPSIPDLPEEIVEDIFSRLPVNTLLRFKCLGKHWGTLFSTPRFISEHLNKFSSDPDANYVLFDTWGRTDLIPMRNLSRVINLNQPRDFYYNAVGSVNGLVCLTSNDFYKPICLWNPLINQCMFLPLPNIKRPTLVSVGFGYEQHSDDYKVMRVINYCNGRQETKLEVYSTKSGSWRKVKNDVYIKVKNAVYSTNCDAIVEGFTYWFITNENGLKTALASFDLRSEVFSIIPVPEVLATESYSLRAMNSHGSLALLAHSSEDEFNKCLEVWVIEGGGGAEGVWQKKSTVNIGFDFSRHWGLTSGFTVVEKAPNMLFLVDLRTEQSRKIGEIDIRRVFYYTESLVSIEGFEPVPSQ</sequence>
<dbReference type="Pfam" id="PF00646">
    <property type="entry name" value="F-box"/>
    <property type="match status" value="1"/>
</dbReference>
<gene>
    <name evidence="2" type="ORF">T459_05364</name>
</gene>
<evidence type="ECO:0000259" key="1">
    <source>
        <dbReference type="PROSITE" id="PS50181"/>
    </source>
</evidence>
<comment type="caution">
    <text evidence="2">The sequence shown here is derived from an EMBL/GenBank/DDBJ whole genome shotgun (WGS) entry which is preliminary data.</text>
</comment>
<dbReference type="SUPFAM" id="SSF81383">
    <property type="entry name" value="F-box domain"/>
    <property type="match status" value="1"/>
</dbReference>
<dbReference type="InterPro" id="IPR006527">
    <property type="entry name" value="F-box-assoc_dom_typ1"/>
</dbReference>
<dbReference type="OrthoDB" id="1867629at2759"/>
<dbReference type="NCBIfam" id="TIGR01640">
    <property type="entry name" value="F_box_assoc_1"/>
    <property type="match status" value="1"/>
</dbReference>
<dbReference type="PANTHER" id="PTHR31672:SF13">
    <property type="entry name" value="F-BOX PROTEIN CPR30-LIKE"/>
    <property type="match status" value="1"/>
</dbReference>
<accession>A0A1U8FS50</accession>
<protein>
    <recommendedName>
        <fullName evidence="1">F-box domain-containing protein</fullName>
    </recommendedName>
</protein>
<dbReference type="GO" id="GO:0004842">
    <property type="term" value="F:ubiquitin-protein transferase activity"/>
    <property type="evidence" value="ECO:0000318"/>
    <property type="project" value="GO_Central"/>
</dbReference>
<reference evidence="2 3" key="1">
    <citation type="journal article" date="2014" name="Nat. Genet.">
        <title>Genome sequence of the hot pepper provides insights into the evolution of pungency in Capsicum species.</title>
        <authorList>
            <person name="Kim S."/>
            <person name="Park M."/>
            <person name="Yeom S.I."/>
            <person name="Kim Y.M."/>
            <person name="Lee J.M."/>
            <person name="Lee H.A."/>
            <person name="Seo E."/>
            <person name="Choi J."/>
            <person name="Cheong K."/>
            <person name="Kim K.T."/>
            <person name="Jung K."/>
            <person name="Lee G.W."/>
            <person name="Oh S.K."/>
            <person name="Bae C."/>
            <person name="Kim S.B."/>
            <person name="Lee H.Y."/>
            <person name="Kim S.Y."/>
            <person name="Kim M.S."/>
            <person name="Kang B.C."/>
            <person name="Jo Y.D."/>
            <person name="Yang H.B."/>
            <person name="Jeong H.J."/>
            <person name="Kang W.H."/>
            <person name="Kwon J.K."/>
            <person name="Shin C."/>
            <person name="Lim J.Y."/>
            <person name="Park J.H."/>
            <person name="Huh J.H."/>
            <person name="Kim J.S."/>
            <person name="Kim B.D."/>
            <person name="Cohen O."/>
            <person name="Paran I."/>
            <person name="Suh M.C."/>
            <person name="Lee S.B."/>
            <person name="Kim Y.K."/>
            <person name="Shin Y."/>
            <person name="Noh S.J."/>
            <person name="Park J."/>
            <person name="Seo Y.S."/>
            <person name="Kwon S.Y."/>
            <person name="Kim H.A."/>
            <person name="Park J.M."/>
            <person name="Kim H.J."/>
            <person name="Choi S.B."/>
            <person name="Bosland P.W."/>
            <person name="Reeves G."/>
            <person name="Jo S.H."/>
            <person name="Lee B.W."/>
            <person name="Cho H.T."/>
            <person name="Choi H.S."/>
            <person name="Lee M.S."/>
            <person name="Yu Y."/>
            <person name="Do Choi Y."/>
            <person name="Park B.S."/>
            <person name="van Deynze A."/>
            <person name="Ashrafi H."/>
            <person name="Hill T."/>
            <person name="Kim W.T."/>
            <person name="Pai H.S."/>
            <person name="Ahn H.K."/>
            <person name="Yeam I."/>
            <person name="Giovannoni J.J."/>
            <person name="Rose J.K."/>
            <person name="Sorensen I."/>
            <person name="Lee S.J."/>
            <person name="Kim R.W."/>
            <person name="Choi I.Y."/>
            <person name="Choi B.S."/>
            <person name="Lim J.S."/>
            <person name="Lee Y.H."/>
            <person name="Choi D."/>
        </authorList>
    </citation>
    <scope>NUCLEOTIDE SEQUENCE [LARGE SCALE GENOMIC DNA]</scope>
    <source>
        <strain evidence="3">cv. CM334</strain>
    </source>
</reference>
<feature type="domain" description="F-box" evidence="1">
    <location>
        <begin position="7"/>
        <end position="57"/>
    </location>
</feature>
<dbReference type="Proteomes" id="UP000222542">
    <property type="component" value="Unassembled WGS sequence"/>
</dbReference>
<evidence type="ECO:0000313" key="2">
    <source>
        <dbReference type="EMBL" id="PHT90251.1"/>
    </source>
</evidence>
<dbReference type="EMBL" id="AYRZ02000002">
    <property type="protein sequence ID" value="PHT90251.1"/>
    <property type="molecule type" value="Genomic_DNA"/>
</dbReference>
<dbReference type="Gramene" id="PHT90251">
    <property type="protein sequence ID" value="PHT90251"/>
    <property type="gene ID" value="T459_05364"/>
</dbReference>
<dbReference type="STRING" id="4072.A0A1U8FS50"/>
<dbReference type="InterPro" id="IPR001810">
    <property type="entry name" value="F-box_dom"/>
</dbReference>
<name>A0A1U8FS50_CAPAN</name>
<dbReference type="InterPro" id="IPR050796">
    <property type="entry name" value="SCF_F-box_component"/>
</dbReference>
<dbReference type="SMR" id="A0A1U8FS50"/>
<dbReference type="PANTHER" id="PTHR31672">
    <property type="entry name" value="BNACNNG10540D PROTEIN"/>
    <property type="match status" value="1"/>
</dbReference>
<keyword evidence="3" id="KW-1185">Reference proteome</keyword>
<organism evidence="2 3">
    <name type="scientific">Capsicum annuum</name>
    <name type="common">Capsicum pepper</name>
    <dbReference type="NCBI Taxonomy" id="4072"/>
    <lineage>
        <taxon>Eukaryota</taxon>
        <taxon>Viridiplantae</taxon>
        <taxon>Streptophyta</taxon>
        <taxon>Embryophyta</taxon>
        <taxon>Tracheophyta</taxon>
        <taxon>Spermatophyta</taxon>
        <taxon>Magnoliopsida</taxon>
        <taxon>eudicotyledons</taxon>
        <taxon>Gunneridae</taxon>
        <taxon>Pentapetalae</taxon>
        <taxon>asterids</taxon>
        <taxon>lamiids</taxon>
        <taxon>Solanales</taxon>
        <taxon>Solanaceae</taxon>
        <taxon>Solanoideae</taxon>
        <taxon>Capsiceae</taxon>
        <taxon>Capsicum</taxon>
    </lineage>
</organism>
<dbReference type="PROSITE" id="PS50181">
    <property type="entry name" value="FBOX"/>
    <property type="match status" value="1"/>
</dbReference>
<proteinExistence type="predicted"/>